<dbReference type="InterPro" id="IPR036271">
    <property type="entry name" value="Tet_transcr_reg_TetR-rel_C_sf"/>
</dbReference>
<dbReference type="InterPro" id="IPR050109">
    <property type="entry name" value="HTH-type_TetR-like_transc_reg"/>
</dbReference>
<evidence type="ECO:0000259" key="3">
    <source>
        <dbReference type="PROSITE" id="PS50977"/>
    </source>
</evidence>
<dbReference type="InterPro" id="IPR009057">
    <property type="entry name" value="Homeodomain-like_sf"/>
</dbReference>
<name>A0A7W3LWX3_ACTNM</name>
<gene>
    <name evidence="4" type="ORF">HNR61_007439</name>
</gene>
<dbReference type="InterPro" id="IPR001647">
    <property type="entry name" value="HTH_TetR"/>
</dbReference>
<feature type="domain" description="HTH tetR-type" evidence="3">
    <location>
        <begin position="36"/>
        <end position="96"/>
    </location>
</feature>
<dbReference type="PRINTS" id="PR00455">
    <property type="entry name" value="HTHTETR"/>
</dbReference>
<dbReference type="PROSITE" id="PS50977">
    <property type="entry name" value="HTH_TETR_2"/>
    <property type="match status" value="1"/>
</dbReference>
<accession>A0A7W3LWX3</accession>
<dbReference type="EMBL" id="JACJIA010000013">
    <property type="protein sequence ID" value="MBA8955757.1"/>
    <property type="molecule type" value="Genomic_DNA"/>
</dbReference>
<dbReference type="GO" id="GO:0003700">
    <property type="term" value="F:DNA-binding transcription factor activity"/>
    <property type="evidence" value="ECO:0007669"/>
    <property type="project" value="TreeGrafter"/>
</dbReference>
<sequence length="232" mass="25530">MEPALSALMGASGPEGSESLLERAYTDAVARVDDADETRARILDAAYEQFCRMGIQRSTMEDVARRAGVSRITVYRRFATKDTLVEQVVRREFRRYFDRFLVEIRQAETAADRVVLGFVSSLRAIRGNPLIGGLIATEPDLLVASMVNDGGRTLATVRQFVAGQLRREQRAGHVSGDLDIDHVAEMMVRVSGSFLAIPSHLVDLDDDGQLTALARRFLVPMLEPPAAPEGTP</sequence>
<evidence type="ECO:0000313" key="4">
    <source>
        <dbReference type="EMBL" id="MBA8955757.1"/>
    </source>
</evidence>
<dbReference type="GO" id="GO:0000976">
    <property type="term" value="F:transcription cis-regulatory region binding"/>
    <property type="evidence" value="ECO:0007669"/>
    <property type="project" value="TreeGrafter"/>
</dbReference>
<protein>
    <submittedName>
        <fullName evidence="4">AcrR family transcriptional regulator</fullName>
    </submittedName>
</protein>
<proteinExistence type="predicted"/>
<dbReference type="SUPFAM" id="SSF48498">
    <property type="entry name" value="Tetracyclin repressor-like, C-terminal domain"/>
    <property type="match status" value="1"/>
</dbReference>
<dbReference type="SUPFAM" id="SSF46689">
    <property type="entry name" value="Homeodomain-like"/>
    <property type="match status" value="1"/>
</dbReference>
<keyword evidence="1 2" id="KW-0238">DNA-binding</keyword>
<dbReference type="PANTHER" id="PTHR30055">
    <property type="entry name" value="HTH-TYPE TRANSCRIPTIONAL REGULATOR RUTR"/>
    <property type="match status" value="1"/>
</dbReference>
<dbReference type="Pfam" id="PF00440">
    <property type="entry name" value="TetR_N"/>
    <property type="match status" value="1"/>
</dbReference>
<dbReference type="Proteomes" id="UP000572680">
    <property type="component" value="Unassembled WGS sequence"/>
</dbReference>
<dbReference type="Gene3D" id="1.10.357.10">
    <property type="entry name" value="Tetracycline Repressor, domain 2"/>
    <property type="match status" value="1"/>
</dbReference>
<comment type="caution">
    <text evidence="4">The sequence shown here is derived from an EMBL/GenBank/DDBJ whole genome shotgun (WGS) entry which is preliminary data.</text>
</comment>
<dbReference type="PANTHER" id="PTHR30055:SF153">
    <property type="entry name" value="HTH-TYPE TRANSCRIPTIONAL REPRESSOR RV3405C"/>
    <property type="match status" value="1"/>
</dbReference>
<evidence type="ECO:0000256" key="1">
    <source>
        <dbReference type="ARBA" id="ARBA00023125"/>
    </source>
</evidence>
<dbReference type="RefSeq" id="WP_182847736.1">
    <property type="nucleotide sequence ID" value="NZ_BAAALP010000025.1"/>
</dbReference>
<evidence type="ECO:0000256" key="2">
    <source>
        <dbReference type="PROSITE-ProRule" id="PRU00335"/>
    </source>
</evidence>
<reference evidence="4 5" key="1">
    <citation type="submission" date="2020-08" db="EMBL/GenBank/DDBJ databases">
        <title>Genomic Encyclopedia of Type Strains, Phase IV (KMG-IV): sequencing the most valuable type-strain genomes for metagenomic binning, comparative biology and taxonomic classification.</title>
        <authorList>
            <person name="Goeker M."/>
        </authorList>
    </citation>
    <scope>NUCLEOTIDE SEQUENCE [LARGE SCALE GENOMIC DNA]</scope>
    <source>
        <strain evidence="4 5">DSM 44197</strain>
    </source>
</reference>
<organism evidence="4 5">
    <name type="scientific">Actinomadura namibiensis</name>
    <dbReference type="NCBI Taxonomy" id="182080"/>
    <lineage>
        <taxon>Bacteria</taxon>
        <taxon>Bacillati</taxon>
        <taxon>Actinomycetota</taxon>
        <taxon>Actinomycetes</taxon>
        <taxon>Streptosporangiales</taxon>
        <taxon>Thermomonosporaceae</taxon>
        <taxon>Actinomadura</taxon>
    </lineage>
</organism>
<evidence type="ECO:0000313" key="5">
    <source>
        <dbReference type="Proteomes" id="UP000572680"/>
    </source>
</evidence>
<keyword evidence="5" id="KW-1185">Reference proteome</keyword>
<feature type="DNA-binding region" description="H-T-H motif" evidence="2">
    <location>
        <begin position="59"/>
        <end position="78"/>
    </location>
</feature>
<dbReference type="AlphaFoldDB" id="A0A7W3LWX3"/>